<accession>A0A109N0E9</accession>
<organism evidence="2 3">
    <name type="scientific">Peribacillus simplex</name>
    <dbReference type="NCBI Taxonomy" id="1478"/>
    <lineage>
        <taxon>Bacteria</taxon>
        <taxon>Bacillati</taxon>
        <taxon>Bacillota</taxon>
        <taxon>Bacilli</taxon>
        <taxon>Bacillales</taxon>
        <taxon>Bacillaceae</taxon>
        <taxon>Peribacillus</taxon>
    </lineage>
</organism>
<name>A0A109N0E9_9BACI</name>
<dbReference type="EMBL" id="LNNH01000012">
    <property type="protein sequence ID" value="KWW21200.1"/>
    <property type="molecule type" value="Genomic_DNA"/>
</dbReference>
<keyword evidence="3" id="KW-1185">Reference proteome</keyword>
<protein>
    <recommendedName>
        <fullName evidence="1">Endoribonuclease L-PSP/chorismate mutase-like domain-containing protein</fullName>
    </recommendedName>
</protein>
<dbReference type="PANTHER" id="PTHR43760">
    <property type="entry name" value="ENDORIBONUCLEASE-RELATED"/>
    <property type="match status" value="1"/>
</dbReference>
<feature type="domain" description="Endoribonuclease L-PSP/chorismate mutase-like" evidence="1">
    <location>
        <begin position="19"/>
        <end position="145"/>
    </location>
</feature>
<dbReference type="Proteomes" id="UP000064189">
    <property type="component" value="Unassembled WGS sequence"/>
</dbReference>
<evidence type="ECO:0000313" key="2">
    <source>
        <dbReference type="EMBL" id="KWW21200.1"/>
    </source>
</evidence>
<evidence type="ECO:0000313" key="3">
    <source>
        <dbReference type="Proteomes" id="UP000064189"/>
    </source>
</evidence>
<gene>
    <name evidence="2" type="ORF">AS888_16475</name>
</gene>
<evidence type="ECO:0000259" key="1">
    <source>
        <dbReference type="Pfam" id="PF14588"/>
    </source>
</evidence>
<dbReference type="AlphaFoldDB" id="A0A109N0E9"/>
<dbReference type="SUPFAM" id="SSF55298">
    <property type="entry name" value="YjgF-like"/>
    <property type="match status" value="1"/>
</dbReference>
<dbReference type="CDD" id="cd02199">
    <property type="entry name" value="YjgF_YER057c_UK114_like_1"/>
    <property type="match status" value="1"/>
</dbReference>
<reference evidence="2 3" key="1">
    <citation type="submission" date="2015-11" db="EMBL/GenBank/DDBJ databases">
        <title>Genome Sequence of Bacillus simplex strain VanAntwerpen2.</title>
        <authorList>
            <person name="Couger M.B."/>
        </authorList>
    </citation>
    <scope>NUCLEOTIDE SEQUENCE [LARGE SCALE GENOMIC DNA]</scope>
    <source>
        <strain evidence="2 3">VanAntwerpen02</strain>
    </source>
</reference>
<dbReference type="Gene3D" id="3.30.1330.40">
    <property type="entry name" value="RutC-like"/>
    <property type="match status" value="1"/>
</dbReference>
<dbReference type="InterPro" id="IPR013813">
    <property type="entry name" value="Endoribo_LPSP/chorism_mut-like"/>
</dbReference>
<dbReference type="PANTHER" id="PTHR43760:SF1">
    <property type="entry name" value="ENDORIBONUCLEASE L-PSP_CHORISMATE MUTASE-LIKE DOMAIN-CONTAINING PROTEIN"/>
    <property type="match status" value="1"/>
</dbReference>
<sequence>MEKQIKAPEQVLEELGIMLEPPREAVGNYVSHVRVGNLIFTSGQGVDEYHGKVGKDLTEDEGYQAARQSMVNLLRVLKAELGDLTRVKKVIKILGMVNSTENFTGQPKVLNGASDLLVAVFGERGRHARSAVGMAQLPNNTAIEIEMIVEIQD</sequence>
<dbReference type="RefSeq" id="WP_061141553.1">
    <property type="nucleotide sequence ID" value="NZ_LNNH01000012.1"/>
</dbReference>
<comment type="caution">
    <text evidence="2">The sequence shown here is derived from an EMBL/GenBank/DDBJ whole genome shotgun (WGS) entry which is preliminary data.</text>
</comment>
<proteinExistence type="predicted"/>
<dbReference type="InterPro" id="IPR035959">
    <property type="entry name" value="RutC-like_sf"/>
</dbReference>
<dbReference type="Pfam" id="PF14588">
    <property type="entry name" value="YjgF_endoribonc"/>
    <property type="match status" value="1"/>
</dbReference>